<sequence length="153" mass="17102">MIQIKRYSTLDHDDVWRIHLLVISEAGVEATHQHYHDILNIDEQYLKTGGEFLVGINDSGTVIAMGGLKLLENGKAEVKRLRVHPSYQRKGYGQMLLSQLEDKARSLGVQQLILDTLTSQHGAQHMFTSNGYIPQGSAVIDGFDVLLYEKALA</sequence>
<dbReference type="Pfam" id="PF00583">
    <property type="entry name" value="Acetyltransf_1"/>
    <property type="match status" value="1"/>
</dbReference>
<evidence type="ECO:0000313" key="4">
    <source>
        <dbReference type="EMBL" id="UJF34002.1"/>
    </source>
</evidence>
<dbReference type="RefSeq" id="WP_235120393.1">
    <property type="nucleotide sequence ID" value="NZ_CP090978.1"/>
</dbReference>
<dbReference type="InterPro" id="IPR050832">
    <property type="entry name" value="Bact_Acetyltransf"/>
</dbReference>
<accession>A0ABY3SM15</accession>
<dbReference type="Gene3D" id="3.40.630.30">
    <property type="match status" value="1"/>
</dbReference>
<feature type="domain" description="N-acetyltransferase" evidence="3">
    <location>
        <begin position="2"/>
        <end position="153"/>
    </location>
</feature>
<dbReference type="InterPro" id="IPR016181">
    <property type="entry name" value="Acyl_CoA_acyltransferase"/>
</dbReference>
<keyword evidence="5" id="KW-1185">Reference proteome</keyword>
<protein>
    <submittedName>
        <fullName evidence="4">GNAT family N-acetyltransferase</fullName>
    </submittedName>
</protein>
<dbReference type="PANTHER" id="PTHR43877:SF5">
    <property type="entry name" value="BLL8307 PROTEIN"/>
    <property type="match status" value="1"/>
</dbReference>
<keyword evidence="1" id="KW-0808">Transferase</keyword>
<evidence type="ECO:0000313" key="5">
    <source>
        <dbReference type="Proteomes" id="UP001649230"/>
    </source>
</evidence>
<keyword evidence="2" id="KW-0012">Acyltransferase</keyword>
<dbReference type="CDD" id="cd04301">
    <property type="entry name" value="NAT_SF"/>
    <property type="match status" value="1"/>
</dbReference>
<dbReference type="SUPFAM" id="SSF55729">
    <property type="entry name" value="Acyl-CoA N-acyltransferases (Nat)"/>
    <property type="match status" value="1"/>
</dbReference>
<dbReference type="InterPro" id="IPR000182">
    <property type="entry name" value="GNAT_dom"/>
</dbReference>
<dbReference type="EMBL" id="CP090978">
    <property type="protein sequence ID" value="UJF34002.1"/>
    <property type="molecule type" value="Genomic_DNA"/>
</dbReference>
<evidence type="ECO:0000259" key="3">
    <source>
        <dbReference type="PROSITE" id="PS51186"/>
    </source>
</evidence>
<name>A0ABY3SM15_9BACL</name>
<gene>
    <name evidence="4" type="ORF">L0M14_01820</name>
</gene>
<dbReference type="PANTHER" id="PTHR43877">
    <property type="entry name" value="AMINOALKYLPHOSPHONATE N-ACETYLTRANSFERASE-RELATED-RELATED"/>
    <property type="match status" value="1"/>
</dbReference>
<reference evidence="4 5" key="1">
    <citation type="journal article" date="2024" name="Int. J. Syst. Evol. Microbiol.">
        <title>Paenibacillus hexagrammi sp. nov., a novel bacterium isolated from the gut content of Hexagrammos agrammus.</title>
        <authorList>
            <person name="Jung H.K."/>
            <person name="Kim D.G."/>
            <person name="Zin H."/>
            <person name="Park J."/>
            <person name="Jung H."/>
            <person name="Kim Y.O."/>
            <person name="Kong H.J."/>
            <person name="Kim J.W."/>
            <person name="Kim Y.S."/>
        </authorList>
    </citation>
    <scope>NUCLEOTIDE SEQUENCE [LARGE SCALE GENOMIC DNA]</scope>
    <source>
        <strain evidence="4 5">YPD9-1</strain>
    </source>
</reference>
<proteinExistence type="predicted"/>
<evidence type="ECO:0000256" key="2">
    <source>
        <dbReference type="ARBA" id="ARBA00023315"/>
    </source>
</evidence>
<dbReference type="PROSITE" id="PS51186">
    <property type="entry name" value="GNAT"/>
    <property type="match status" value="1"/>
</dbReference>
<evidence type="ECO:0000256" key="1">
    <source>
        <dbReference type="ARBA" id="ARBA00022679"/>
    </source>
</evidence>
<dbReference type="Proteomes" id="UP001649230">
    <property type="component" value="Chromosome"/>
</dbReference>
<organism evidence="4 5">
    <name type="scientific">Paenibacillus hexagrammi</name>
    <dbReference type="NCBI Taxonomy" id="2908839"/>
    <lineage>
        <taxon>Bacteria</taxon>
        <taxon>Bacillati</taxon>
        <taxon>Bacillota</taxon>
        <taxon>Bacilli</taxon>
        <taxon>Bacillales</taxon>
        <taxon>Paenibacillaceae</taxon>
        <taxon>Paenibacillus</taxon>
    </lineage>
</organism>